<dbReference type="PROSITE" id="PS00639">
    <property type="entry name" value="THIOL_PROTEASE_HIS"/>
    <property type="match status" value="1"/>
</dbReference>
<dbReference type="InterPro" id="IPR013128">
    <property type="entry name" value="Peptidase_C1A"/>
</dbReference>
<dbReference type="InterPro" id="IPR000668">
    <property type="entry name" value="Peptidase_C1A_C"/>
</dbReference>
<keyword evidence="3" id="KW-0732">Signal</keyword>
<feature type="domain" description="Cathepsin propeptide inhibitor" evidence="5">
    <location>
        <begin position="40"/>
        <end position="92"/>
    </location>
</feature>
<feature type="chain" id="PRO_5042126403" evidence="3">
    <location>
        <begin position="23"/>
        <end position="357"/>
    </location>
</feature>
<dbReference type="InterPro" id="IPR038765">
    <property type="entry name" value="Papain-like_cys_pep_sf"/>
</dbReference>
<dbReference type="PRINTS" id="PR00705">
    <property type="entry name" value="PAPAIN"/>
</dbReference>
<dbReference type="GO" id="GO:0006508">
    <property type="term" value="P:proteolysis"/>
    <property type="evidence" value="ECO:0007669"/>
    <property type="project" value="InterPro"/>
</dbReference>
<dbReference type="SUPFAM" id="SSF54001">
    <property type="entry name" value="Cysteine proteinases"/>
    <property type="match status" value="1"/>
</dbReference>
<dbReference type="FunFam" id="3.90.70.10:FF:000332">
    <property type="entry name" value="Cathepsin L1"/>
    <property type="match status" value="1"/>
</dbReference>
<evidence type="ECO:0000313" key="7">
    <source>
        <dbReference type="Proteomes" id="UP001229421"/>
    </source>
</evidence>
<dbReference type="CDD" id="cd02248">
    <property type="entry name" value="Peptidase_C1A"/>
    <property type="match status" value="1"/>
</dbReference>
<dbReference type="SMART" id="SM00645">
    <property type="entry name" value="Pept_C1"/>
    <property type="match status" value="1"/>
</dbReference>
<comment type="caution">
    <text evidence="6">The sequence shown here is derived from an EMBL/GenBank/DDBJ whole genome shotgun (WGS) entry which is preliminary data.</text>
</comment>
<evidence type="ECO:0000259" key="5">
    <source>
        <dbReference type="SMART" id="SM00848"/>
    </source>
</evidence>
<proteinExistence type="inferred from homology"/>
<name>A0AAD8L8B0_TARER</name>
<dbReference type="GO" id="GO:0008234">
    <property type="term" value="F:cysteine-type peptidase activity"/>
    <property type="evidence" value="ECO:0007669"/>
    <property type="project" value="InterPro"/>
</dbReference>
<dbReference type="EMBL" id="JAUHHV010000001">
    <property type="protein sequence ID" value="KAK1436717.1"/>
    <property type="molecule type" value="Genomic_DNA"/>
</dbReference>
<accession>A0AAD8L8B0</accession>
<evidence type="ECO:0000256" key="1">
    <source>
        <dbReference type="ARBA" id="ARBA00008455"/>
    </source>
</evidence>
<dbReference type="Pfam" id="PF00112">
    <property type="entry name" value="Peptidase_C1"/>
    <property type="match status" value="1"/>
</dbReference>
<dbReference type="SMART" id="SM00848">
    <property type="entry name" value="Inhibitor_I29"/>
    <property type="match status" value="1"/>
</dbReference>
<dbReference type="Gene3D" id="3.90.70.10">
    <property type="entry name" value="Cysteine proteinases"/>
    <property type="match status" value="1"/>
</dbReference>
<dbReference type="Proteomes" id="UP001229421">
    <property type="component" value="Unassembled WGS sequence"/>
</dbReference>
<evidence type="ECO:0000256" key="3">
    <source>
        <dbReference type="SAM" id="SignalP"/>
    </source>
</evidence>
<gene>
    <name evidence="6" type="ORF">QVD17_02499</name>
</gene>
<feature type="signal peptide" evidence="3">
    <location>
        <begin position="1"/>
        <end position="22"/>
    </location>
</feature>
<keyword evidence="7" id="KW-1185">Reference proteome</keyword>
<protein>
    <submittedName>
        <fullName evidence="6">Uncharacterized protein</fullName>
    </submittedName>
</protein>
<sequence length="357" mass="40577">MDINMILLFSLCLVLTLRVAKSFDYHEKELDTEEGLAGMYDRWRDRHKVAEKSAERFNVFKHNVRMIHNHNKMDKPYKMKINQFATMTKREFIDTFADSKLGHYAQLYGARKNNKTLKSSYNDIDIKTLPKRWDWREHNAVTPVKNQGQCGSCFAFAAVGAVEGINAIRTGELVTLSEQMIMDCDTTGRTNACGGGLVCGVYQWIHEHWGLATNESYPYEPRKGVCCGAKFGKYLVILDGNEYILEDNEEAFMKALANQPVSFAMDPGADGFMFYSEGVYIGPCGMELMHAMLAVGYDEDPDGTKYYIVKNSWGEGWGEGGYIRMRRGLPLKQGICNMYAQPNMPLKYPQTKNFIAP</sequence>
<organism evidence="6 7">
    <name type="scientific">Tagetes erecta</name>
    <name type="common">African marigold</name>
    <dbReference type="NCBI Taxonomy" id="13708"/>
    <lineage>
        <taxon>Eukaryota</taxon>
        <taxon>Viridiplantae</taxon>
        <taxon>Streptophyta</taxon>
        <taxon>Embryophyta</taxon>
        <taxon>Tracheophyta</taxon>
        <taxon>Spermatophyta</taxon>
        <taxon>Magnoliopsida</taxon>
        <taxon>eudicotyledons</taxon>
        <taxon>Gunneridae</taxon>
        <taxon>Pentapetalae</taxon>
        <taxon>asterids</taxon>
        <taxon>campanulids</taxon>
        <taxon>Asterales</taxon>
        <taxon>Asteraceae</taxon>
        <taxon>Asteroideae</taxon>
        <taxon>Heliantheae alliance</taxon>
        <taxon>Tageteae</taxon>
        <taxon>Tagetes</taxon>
    </lineage>
</organism>
<evidence type="ECO:0000256" key="2">
    <source>
        <dbReference type="ARBA" id="ARBA00023157"/>
    </source>
</evidence>
<dbReference type="InterPro" id="IPR025660">
    <property type="entry name" value="Pept_his_AS"/>
</dbReference>
<keyword evidence="2" id="KW-1015">Disulfide bond</keyword>
<reference evidence="6" key="1">
    <citation type="journal article" date="2023" name="bioRxiv">
        <title>Improved chromosome-level genome assembly for marigold (Tagetes erecta).</title>
        <authorList>
            <person name="Jiang F."/>
            <person name="Yuan L."/>
            <person name="Wang S."/>
            <person name="Wang H."/>
            <person name="Xu D."/>
            <person name="Wang A."/>
            <person name="Fan W."/>
        </authorList>
    </citation>
    <scope>NUCLEOTIDE SEQUENCE</scope>
    <source>
        <strain evidence="6">WSJ</strain>
        <tissue evidence="6">Leaf</tissue>
    </source>
</reference>
<dbReference type="Pfam" id="PF08246">
    <property type="entry name" value="Inhibitor_I29"/>
    <property type="match status" value="1"/>
</dbReference>
<dbReference type="PANTHER" id="PTHR12411">
    <property type="entry name" value="CYSTEINE PROTEASE FAMILY C1-RELATED"/>
    <property type="match status" value="1"/>
</dbReference>
<comment type="similarity">
    <text evidence="1">Belongs to the peptidase C1 family.</text>
</comment>
<dbReference type="InterPro" id="IPR039417">
    <property type="entry name" value="Peptidase_C1A_papain-like"/>
</dbReference>
<evidence type="ECO:0000259" key="4">
    <source>
        <dbReference type="SMART" id="SM00645"/>
    </source>
</evidence>
<dbReference type="InterPro" id="IPR013201">
    <property type="entry name" value="Prot_inhib_I29"/>
</dbReference>
<evidence type="ECO:0000313" key="6">
    <source>
        <dbReference type="EMBL" id="KAK1436717.1"/>
    </source>
</evidence>
<dbReference type="AlphaFoldDB" id="A0AAD8L8B0"/>
<feature type="domain" description="Peptidase C1A papain C-terminal" evidence="4">
    <location>
        <begin position="129"/>
        <end position="343"/>
    </location>
</feature>